<feature type="region of interest" description="Disordered" evidence="1">
    <location>
        <begin position="1"/>
        <end position="24"/>
    </location>
</feature>
<evidence type="ECO:0000313" key="3">
    <source>
        <dbReference type="Proteomes" id="UP000195981"/>
    </source>
</evidence>
<name>A0A1X6WXT8_9MICO</name>
<dbReference type="OrthoDB" id="3731420at2"/>
<dbReference type="Pfam" id="PF20060">
    <property type="entry name" value="DUF6459"/>
    <property type="match status" value="1"/>
</dbReference>
<sequence>MTITQQSSAPTGEAIGGPGPHSPATAVRMTETVARFAVEIVRDMRPAATLWRLVVPEISVMLERRAQLTRRLRGAVGPDRSAASRIVVRGVRTCIVSDTVVEASAVVHERDRARFLALRWELRPRGWRVTVLELG</sequence>
<protein>
    <recommendedName>
        <fullName evidence="4">DUF4440 domain-containing protein</fullName>
    </recommendedName>
</protein>
<evidence type="ECO:0000313" key="2">
    <source>
        <dbReference type="EMBL" id="SLM90722.1"/>
    </source>
</evidence>
<evidence type="ECO:0000256" key="1">
    <source>
        <dbReference type="SAM" id="MobiDB-lite"/>
    </source>
</evidence>
<evidence type="ECO:0008006" key="4">
    <source>
        <dbReference type="Google" id="ProtNLM"/>
    </source>
</evidence>
<dbReference type="AlphaFoldDB" id="A0A1X6WXT8"/>
<accession>A0A1X6WXT8</accession>
<dbReference type="InterPro" id="IPR045596">
    <property type="entry name" value="DUF6459"/>
</dbReference>
<reference evidence="2 3" key="1">
    <citation type="submission" date="2017-02" db="EMBL/GenBank/DDBJ databases">
        <authorList>
            <person name="Peterson S.W."/>
        </authorList>
    </citation>
    <scope>NUCLEOTIDE SEQUENCE [LARGE SCALE GENOMIC DNA]</scope>
    <source>
        <strain evidence="2 3">CIP104813</strain>
    </source>
</reference>
<dbReference type="Proteomes" id="UP000195981">
    <property type="component" value="Unassembled WGS sequence"/>
</dbReference>
<organism evidence="2 3">
    <name type="scientific">Brachybacterium nesterenkovii</name>
    <dbReference type="NCBI Taxonomy" id="47847"/>
    <lineage>
        <taxon>Bacteria</taxon>
        <taxon>Bacillati</taxon>
        <taxon>Actinomycetota</taxon>
        <taxon>Actinomycetes</taxon>
        <taxon>Micrococcales</taxon>
        <taxon>Dermabacteraceae</taxon>
        <taxon>Brachybacterium</taxon>
    </lineage>
</organism>
<feature type="compositionally biased region" description="Polar residues" evidence="1">
    <location>
        <begin position="1"/>
        <end position="10"/>
    </location>
</feature>
<dbReference type="EMBL" id="FWFG01000050">
    <property type="protein sequence ID" value="SLM90722.1"/>
    <property type="molecule type" value="Genomic_DNA"/>
</dbReference>
<dbReference type="RefSeq" id="WP_087103382.1">
    <property type="nucleotide sequence ID" value="NZ_FWFG01000050.1"/>
</dbReference>
<gene>
    <name evidence="2" type="ORF">FM110_05395</name>
</gene>
<proteinExistence type="predicted"/>
<keyword evidence="3" id="KW-1185">Reference proteome</keyword>